<dbReference type="InterPro" id="IPR036291">
    <property type="entry name" value="NAD(P)-bd_dom_sf"/>
</dbReference>
<dbReference type="OrthoDB" id="9775296at2"/>
<dbReference type="AlphaFoldDB" id="A0A2D2PYV4"/>
<dbReference type="CDD" id="cd05233">
    <property type="entry name" value="SDR_c"/>
    <property type="match status" value="1"/>
</dbReference>
<dbReference type="GO" id="GO:0016020">
    <property type="term" value="C:membrane"/>
    <property type="evidence" value="ECO:0007669"/>
    <property type="project" value="TreeGrafter"/>
</dbReference>
<dbReference type="InterPro" id="IPR002347">
    <property type="entry name" value="SDR_fam"/>
</dbReference>
<dbReference type="SUPFAM" id="SSF51735">
    <property type="entry name" value="NAD(P)-binding Rossmann-fold domains"/>
    <property type="match status" value="1"/>
</dbReference>
<dbReference type="PANTHER" id="PTHR44196">
    <property type="entry name" value="DEHYDROGENASE/REDUCTASE SDR FAMILY MEMBER 7B"/>
    <property type="match status" value="1"/>
</dbReference>
<comment type="similarity">
    <text evidence="1 3">Belongs to the short-chain dehydrogenases/reductases (SDR) family.</text>
</comment>
<evidence type="ECO:0000313" key="5">
    <source>
        <dbReference type="Proteomes" id="UP000231057"/>
    </source>
</evidence>
<dbReference type="PROSITE" id="PS00061">
    <property type="entry name" value="ADH_SHORT"/>
    <property type="match status" value="1"/>
</dbReference>
<dbReference type="Pfam" id="PF00106">
    <property type="entry name" value="adh_short"/>
    <property type="match status" value="1"/>
</dbReference>
<dbReference type="NCBIfam" id="NF005672">
    <property type="entry name" value="PRK07454.1"/>
    <property type="match status" value="1"/>
</dbReference>
<sequence length="235" mass="24666">MTQQVLITGASSGIGAATAIAFAKAGFNVVLLGRSPAKLATVHAQVVACGVNASSHTLDFADPLPVRSRLEEILAAVGEVHCLINNAGIAQTVPLIAQPLADWQTMLNVNLTSALLCAQAVLPQMRSRQCGTIVNVVSIAGKQVFPDWGAYCASKFALMGLTKSLACEERSHGIRVTAICLGAVDTPIWEQVEGTFDRSGMLTPDIIADTILTTVLLPQNAFVEELVMMPLGGTL</sequence>
<dbReference type="EMBL" id="CP018092">
    <property type="protein sequence ID" value="ATS17411.1"/>
    <property type="molecule type" value="Genomic_DNA"/>
</dbReference>
<dbReference type="PANTHER" id="PTHR44196:SF1">
    <property type="entry name" value="DEHYDROGENASE_REDUCTASE SDR FAMILY MEMBER 7B"/>
    <property type="match status" value="1"/>
</dbReference>
<evidence type="ECO:0000256" key="1">
    <source>
        <dbReference type="ARBA" id="ARBA00006484"/>
    </source>
</evidence>
<evidence type="ECO:0000256" key="3">
    <source>
        <dbReference type="RuleBase" id="RU000363"/>
    </source>
</evidence>
<dbReference type="RefSeq" id="WP_099797555.1">
    <property type="nucleotide sequence ID" value="NZ_CP018092.1"/>
</dbReference>
<keyword evidence="5" id="KW-1185">Reference proteome</keyword>
<organism evidence="4 5">
    <name type="scientific">Parathermosynechococcus lividus PCC 6715</name>
    <dbReference type="NCBI Taxonomy" id="1917166"/>
    <lineage>
        <taxon>Bacteria</taxon>
        <taxon>Bacillati</taxon>
        <taxon>Cyanobacteriota</taxon>
        <taxon>Cyanophyceae</taxon>
        <taxon>Acaryochloridales</taxon>
        <taxon>Thermosynechococcaceae</taxon>
        <taxon>Parathermosynechococcus</taxon>
    </lineage>
</organism>
<dbReference type="PRINTS" id="PR00081">
    <property type="entry name" value="GDHRDH"/>
</dbReference>
<dbReference type="KEGG" id="slw:BRW62_00125"/>
<name>A0A2D2PYV4_PARLV</name>
<dbReference type="InterPro" id="IPR020904">
    <property type="entry name" value="Sc_DH/Rdtase_CS"/>
</dbReference>
<dbReference type="PRINTS" id="PR00080">
    <property type="entry name" value="SDRFAMILY"/>
</dbReference>
<evidence type="ECO:0000313" key="4">
    <source>
        <dbReference type="EMBL" id="ATS17411.1"/>
    </source>
</evidence>
<reference evidence="4 5" key="1">
    <citation type="submission" date="2016-11" db="EMBL/GenBank/DDBJ databases">
        <title>Complete genome sequence of thermophilic cyanobacteria strain Synechococcus sp. PCC6715.</title>
        <authorList>
            <person name="Tang J."/>
            <person name="Daroch M."/>
            <person name="Liang Y."/>
            <person name="Jiang D."/>
            <person name="Shah M."/>
        </authorList>
    </citation>
    <scope>NUCLEOTIDE SEQUENCE [LARGE SCALE GENOMIC DNA]</scope>
    <source>
        <strain evidence="4 5">PCC 6715</strain>
    </source>
</reference>
<keyword evidence="2" id="KW-0560">Oxidoreductase</keyword>
<dbReference type="Gene3D" id="3.40.50.720">
    <property type="entry name" value="NAD(P)-binding Rossmann-like Domain"/>
    <property type="match status" value="1"/>
</dbReference>
<gene>
    <name evidence="4" type="ORF">BRW62_00125</name>
</gene>
<proteinExistence type="inferred from homology"/>
<dbReference type="Proteomes" id="UP000231057">
    <property type="component" value="Chromosome"/>
</dbReference>
<protein>
    <submittedName>
        <fullName evidence="4">Short-chain dehydrogenase</fullName>
    </submittedName>
</protein>
<accession>A0A2D2PYV4</accession>
<reference evidence="5" key="2">
    <citation type="journal article" date="2022" name="Front. Microbiol.">
        <title>Comparative Genomic Analysis Revealed Distinct Molecular Components and Organization of CO2-Concentrating Mechanism in Thermophilic Cyanobacteria.</title>
        <authorList>
            <person name="Tang J."/>
            <person name="Zhou H."/>
            <person name="Yao D."/>
            <person name="Riaz S."/>
            <person name="You D."/>
            <person name="Klepacz-Smolka A."/>
            <person name="Daroch M."/>
        </authorList>
    </citation>
    <scope>NUCLEOTIDE SEQUENCE [LARGE SCALE GENOMIC DNA]</scope>
    <source>
        <strain evidence="5">PCC 6715</strain>
    </source>
</reference>
<dbReference type="GO" id="GO:0016491">
    <property type="term" value="F:oxidoreductase activity"/>
    <property type="evidence" value="ECO:0007669"/>
    <property type="project" value="UniProtKB-KW"/>
</dbReference>
<evidence type="ECO:0000256" key="2">
    <source>
        <dbReference type="ARBA" id="ARBA00023002"/>
    </source>
</evidence>